<sequence>MIRSMRIGIFMTLVIIAGCGGVDKEEKAYRDALALIEKHSYPQAVGVLSELGNYRDSVSIRSQLYDIMNGKTIAADSNIAAIKSDGTIMEIDAMENATGTNDWRSIRSLSASDGYLTGIDEFGTVVTTNPVDIAELEACTTNSCWAMIPTIKETQEWRHVTTFEGHYPQSAVALFEDGTVRAASSLMTNDEVDAVKSWQKIVSIAESRSYIAGVKEDGTVVIAGGDDLIFEMKAALDEARQWTNIATISASDSHIVGLKRDGTVVAAGINKFGECRVEEWKDIIAVAADWYYTIGLKRDGTVVVTGNKLHEIGSINNWRDIVEIDASTSYAIGLKSDGTLVFAGDRDSANASEDNTSRMPDVLRFSELLVPSVQVSEIDES</sequence>
<reference evidence="1 2" key="1">
    <citation type="submission" date="2020-09" db="EMBL/GenBank/DDBJ databases">
        <title>Paenibacillus sp. strain PR3 16S rRNA gene Genome sequencing and assembly.</title>
        <authorList>
            <person name="Kim J."/>
        </authorList>
    </citation>
    <scope>NUCLEOTIDE SEQUENCE [LARGE SCALE GENOMIC DNA]</scope>
    <source>
        <strain evidence="1 2">PR3</strain>
    </source>
</reference>
<dbReference type="RefSeq" id="WP_191203723.1">
    <property type="nucleotide sequence ID" value="NZ_JACXZA010000002.1"/>
</dbReference>
<dbReference type="Proteomes" id="UP000609346">
    <property type="component" value="Unassembled WGS sequence"/>
</dbReference>
<accession>A0ABR8MUB7</accession>
<dbReference type="InterPro" id="IPR009091">
    <property type="entry name" value="RCC1/BLIP-II"/>
</dbReference>
<organism evidence="1 2">
    <name type="scientific">Paenibacillus terricola</name>
    <dbReference type="NCBI Taxonomy" id="2763503"/>
    <lineage>
        <taxon>Bacteria</taxon>
        <taxon>Bacillati</taxon>
        <taxon>Bacillota</taxon>
        <taxon>Bacilli</taxon>
        <taxon>Bacillales</taxon>
        <taxon>Paenibacillaceae</taxon>
        <taxon>Paenibacillus</taxon>
    </lineage>
</organism>
<comment type="caution">
    <text evidence="1">The sequence shown here is derived from an EMBL/GenBank/DDBJ whole genome shotgun (WGS) entry which is preliminary data.</text>
</comment>
<dbReference type="Gene3D" id="2.130.10.30">
    <property type="entry name" value="Regulator of chromosome condensation 1/beta-lactamase-inhibitor protein II"/>
    <property type="match status" value="1"/>
</dbReference>
<dbReference type="Pfam" id="PF13540">
    <property type="entry name" value="RCC1_2"/>
    <property type="match status" value="1"/>
</dbReference>
<name>A0ABR8MUB7_9BACL</name>
<dbReference type="SUPFAM" id="SSF50985">
    <property type="entry name" value="RCC1/BLIP-II"/>
    <property type="match status" value="1"/>
</dbReference>
<keyword evidence="2" id="KW-1185">Reference proteome</keyword>
<gene>
    <name evidence="1" type="ORF">H8B09_12055</name>
</gene>
<protein>
    <submittedName>
        <fullName evidence="1">Uncharacterized protein</fullName>
    </submittedName>
</protein>
<evidence type="ECO:0000313" key="1">
    <source>
        <dbReference type="EMBL" id="MBD3919488.1"/>
    </source>
</evidence>
<dbReference type="PROSITE" id="PS51257">
    <property type="entry name" value="PROKAR_LIPOPROTEIN"/>
    <property type="match status" value="1"/>
</dbReference>
<evidence type="ECO:0000313" key="2">
    <source>
        <dbReference type="Proteomes" id="UP000609346"/>
    </source>
</evidence>
<proteinExistence type="predicted"/>
<dbReference type="EMBL" id="JACXZA010000002">
    <property type="protein sequence ID" value="MBD3919488.1"/>
    <property type="molecule type" value="Genomic_DNA"/>
</dbReference>